<dbReference type="Proteomes" id="UP000184212">
    <property type="component" value="Unassembled WGS sequence"/>
</dbReference>
<dbReference type="SUPFAM" id="SSF110997">
    <property type="entry name" value="Sporulation related repeat"/>
    <property type="match status" value="1"/>
</dbReference>
<protein>
    <submittedName>
        <fullName evidence="3">Sporulation related domain-containing protein</fullName>
    </submittedName>
</protein>
<dbReference type="GO" id="GO:0042834">
    <property type="term" value="F:peptidoglycan binding"/>
    <property type="evidence" value="ECO:0007669"/>
    <property type="project" value="InterPro"/>
</dbReference>
<dbReference type="InterPro" id="IPR036680">
    <property type="entry name" value="SPOR-like_sf"/>
</dbReference>
<name>A0A1M5VH15_9BACT</name>
<evidence type="ECO:0000256" key="1">
    <source>
        <dbReference type="SAM" id="MobiDB-lite"/>
    </source>
</evidence>
<dbReference type="AlphaFoldDB" id="A0A1M5VH15"/>
<feature type="domain" description="SPOR" evidence="2">
    <location>
        <begin position="280"/>
        <end position="356"/>
    </location>
</feature>
<feature type="region of interest" description="Disordered" evidence="1">
    <location>
        <begin position="124"/>
        <end position="194"/>
    </location>
</feature>
<gene>
    <name evidence="3" type="ORF">SAMN04488109_5097</name>
</gene>
<dbReference type="InterPro" id="IPR007730">
    <property type="entry name" value="SPOR-like_dom"/>
</dbReference>
<dbReference type="EMBL" id="FQWQ01000004">
    <property type="protein sequence ID" value="SHH74475.1"/>
    <property type="molecule type" value="Genomic_DNA"/>
</dbReference>
<evidence type="ECO:0000259" key="2">
    <source>
        <dbReference type="PROSITE" id="PS51724"/>
    </source>
</evidence>
<dbReference type="STRING" id="947013.SAMN04488109_5097"/>
<proteinExistence type="predicted"/>
<feature type="compositionally biased region" description="Basic and acidic residues" evidence="1">
    <location>
        <begin position="126"/>
        <end position="146"/>
    </location>
</feature>
<dbReference type="Gene3D" id="3.30.70.1070">
    <property type="entry name" value="Sporulation related repeat"/>
    <property type="match status" value="1"/>
</dbReference>
<dbReference type="PROSITE" id="PS51724">
    <property type="entry name" value="SPOR"/>
    <property type="match status" value="1"/>
</dbReference>
<keyword evidence="4" id="KW-1185">Reference proteome</keyword>
<evidence type="ECO:0000313" key="4">
    <source>
        <dbReference type="Proteomes" id="UP000184212"/>
    </source>
</evidence>
<organism evidence="3 4">
    <name type="scientific">Chryseolinea serpens</name>
    <dbReference type="NCBI Taxonomy" id="947013"/>
    <lineage>
        <taxon>Bacteria</taxon>
        <taxon>Pseudomonadati</taxon>
        <taxon>Bacteroidota</taxon>
        <taxon>Cytophagia</taxon>
        <taxon>Cytophagales</taxon>
        <taxon>Fulvivirgaceae</taxon>
        <taxon>Chryseolinea</taxon>
    </lineage>
</organism>
<reference evidence="3 4" key="1">
    <citation type="submission" date="2016-11" db="EMBL/GenBank/DDBJ databases">
        <authorList>
            <person name="Jaros S."/>
            <person name="Januszkiewicz K."/>
            <person name="Wedrychowicz H."/>
        </authorList>
    </citation>
    <scope>NUCLEOTIDE SEQUENCE [LARGE SCALE GENOMIC DNA]</scope>
    <source>
        <strain evidence="3 4">DSM 24574</strain>
    </source>
</reference>
<sequence length="356" mass="39857">MITRAILSLLKHNNRVNLPTLGAIIKQQDFSQSLFFNQFIKYDDGMLSAYLTKIEMLTEEESQVAIHDFVESIRQGVYENGRYGIKELGTFCFVDNRLELLNEKDYARALAKSNVQAVGETQEQVYHGHENWETPSLRDQEKKDENPAMNAREAGHGYDEAQSPSFARHAWSNHDGSDSLEEVPQAASALTEPAKKLRHSSRALKFIRVTIPPIALGLVLIRLSLPLPGSHQNAVFPTDSAGRRPSDSIFSQRPRPVVGAQITPAPFAGSIETGKGRKDAESSLVYHVIIGAFRFESNADKLVAEQQIRGHAASKLGKRNGYYLVSYESTTDVWTAKKLCQDLKALYPEVWLDKQE</sequence>
<accession>A0A1M5VH15</accession>
<evidence type="ECO:0000313" key="3">
    <source>
        <dbReference type="EMBL" id="SHH74475.1"/>
    </source>
</evidence>
<dbReference type="Pfam" id="PF05036">
    <property type="entry name" value="SPOR"/>
    <property type="match status" value="1"/>
</dbReference>